<organism evidence="1 2">
    <name type="scientific">Folsomia candida</name>
    <name type="common">Springtail</name>
    <dbReference type="NCBI Taxonomy" id="158441"/>
    <lineage>
        <taxon>Eukaryota</taxon>
        <taxon>Metazoa</taxon>
        <taxon>Ecdysozoa</taxon>
        <taxon>Arthropoda</taxon>
        <taxon>Hexapoda</taxon>
        <taxon>Collembola</taxon>
        <taxon>Entomobryomorpha</taxon>
        <taxon>Isotomoidea</taxon>
        <taxon>Isotomidae</taxon>
        <taxon>Proisotominae</taxon>
        <taxon>Folsomia</taxon>
    </lineage>
</organism>
<dbReference type="Proteomes" id="UP000198287">
    <property type="component" value="Unassembled WGS sequence"/>
</dbReference>
<gene>
    <name evidence="1" type="ORF">Fcan01_18646</name>
</gene>
<proteinExistence type="predicted"/>
<evidence type="ECO:0000313" key="1">
    <source>
        <dbReference type="EMBL" id="OXA46651.1"/>
    </source>
</evidence>
<evidence type="ECO:0000313" key="2">
    <source>
        <dbReference type="Proteomes" id="UP000198287"/>
    </source>
</evidence>
<protein>
    <submittedName>
        <fullName evidence="1">Uncharacterized protein</fullName>
    </submittedName>
</protein>
<dbReference type="AlphaFoldDB" id="A0A226DPR3"/>
<reference evidence="1 2" key="1">
    <citation type="submission" date="2015-12" db="EMBL/GenBank/DDBJ databases">
        <title>The genome of Folsomia candida.</title>
        <authorList>
            <person name="Faddeeva A."/>
            <person name="Derks M.F."/>
            <person name="Anvar Y."/>
            <person name="Smit S."/>
            <person name="Van Straalen N."/>
            <person name="Roelofs D."/>
        </authorList>
    </citation>
    <scope>NUCLEOTIDE SEQUENCE [LARGE SCALE GENOMIC DNA]</scope>
    <source>
        <strain evidence="1 2">VU population</strain>
        <tissue evidence="1">Whole body</tissue>
    </source>
</reference>
<sequence length="186" mass="21796">MLRTAVFEYWAGQSAHIMSNRLLYFVTTTPHYYTTVTLRHQLHHTNTHTYSRPIFYTTIYTPKMFSYGLDWPPEPVKVEKLTIFPFELNGNGVCFVRLTLFNFLMSPSLKRSKEPIVQNEPSIWTSKRDRAGGFMRKKTNQMLEHGLSALWYDSHERETLTRPILKKAVFLAINYEVLGIRKVAFA</sequence>
<dbReference type="EMBL" id="LNIX01000015">
    <property type="protein sequence ID" value="OXA46651.1"/>
    <property type="molecule type" value="Genomic_DNA"/>
</dbReference>
<keyword evidence="2" id="KW-1185">Reference proteome</keyword>
<accession>A0A226DPR3</accession>
<comment type="caution">
    <text evidence="1">The sequence shown here is derived from an EMBL/GenBank/DDBJ whole genome shotgun (WGS) entry which is preliminary data.</text>
</comment>
<name>A0A226DPR3_FOLCA</name>